<dbReference type="PROSITE" id="PS50885">
    <property type="entry name" value="HAMP"/>
    <property type="match status" value="1"/>
</dbReference>
<dbReference type="SMART" id="SM00387">
    <property type="entry name" value="HATPase_c"/>
    <property type="match status" value="1"/>
</dbReference>
<evidence type="ECO:0000256" key="3">
    <source>
        <dbReference type="ARBA" id="ARBA00004651"/>
    </source>
</evidence>
<dbReference type="InterPro" id="IPR050736">
    <property type="entry name" value="Sensor_HK_Regulatory"/>
</dbReference>
<dbReference type="GO" id="GO:0000155">
    <property type="term" value="F:phosphorelay sensor kinase activity"/>
    <property type="evidence" value="ECO:0007669"/>
    <property type="project" value="InterPro"/>
</dbReference>
<evidence type="ECO:0000256" key="13">
    <source>
        <dbReference type="SAM" id="Phobius"/>
    </source>
</evidence>
<dbReference type="SMART" id="SM00304">
    <property type="entry name" value="HAMP"/>
    <property type="match status" value="1"/>
</dbReference>
<feature type="domain" description="HAMP" evidence="15">
    <location>
        <begin position="187"/>
        <end position="239"/>
    </location>
</feature>
<evidence type="ECO:0000256" key="6">
    <source>
        <dbReference type="ARBA" id="ARBA00022553"/>
    </source>
</evidence>
<feature type="transmembrane region" description="Helical" evidence="13">
    <location>
        <begin position="6"/>
        <end position="27"/>
    </location>
</feature>
<dbReference type="PROSITE" id="PS50109">
    <property type="entry name" value="HIS_KIN"/>
    <property type="match status" value="1"/>
</dbReference>
<feature type="transmembrane region" description="Helical" evidence="13">
    <location>
        <begin position="166"/>
        <end position="186"/>
    </location>
</feature>
<evidence type="ECO:0000256" key="11">
    <source>
        <dbReference type="ARBA" id="ARBA00023012"/>
    </source>
</evidence>
<feature type="domain" description="Histidine kinase" evidence="14">
    <location>
        <begin position="247"/>
        <end position="464"/>
    </location>
</feature>
<evidence type="ECO:0000256" key="12">
    <source>
        <dbReference type="ARBA" id="ARBA00023136"/>
    </source>
</evidence>
<dbReference type="HOGENOM" id="CLU_000445_89_6_9"/>
<comment type="caution">
    <text evidence="16">The sequence shown here is derived from an EMBL/GenBank/DDBJ whole genome shotgun (WGS) entry which is preliminary data.</text>
</comment>
<sequence>MSGNKIGFKLGLVILGAFVVVIVSLGLSIDRMFTNFYSAEMRTEVNELTTHFTAMSEPPDMLSEETMLKFADFSNVSVLYINEQGNVLANSGPYDMTDRTFIKPRDVELLFAGRTVESEYADPNGARYFIAAKPIFDAAGKNITAAVYVLSSTKHMDESLSAVRGVLVLAGVGALLLALGIAWIIARILSRPLVQMQVATRNIAAGELEARLAIRRNDEIGMLADSINHLAVELQRYRDTRQEFFANISHELRTPITYLEGYAKVLKNRLYDTVEERDRYLEIIHEEAFRLQRLVNDLFELAKMEEGKIALSLEWIDLAEIADNAVRKVQLKAEDKGLRLQTIIKDAIPLVYGDGLRTEQIVLNILENAVRYTEKGGITVELDQTPAYVCLAVQDTGIGIPADELPLIFERFYRVEKSRSRQHGGTGLGLPIAKKLAELQEGELLVSSKVGQGTRCELRFASGQREEPA</sequence>
<keyword evidence="7" id="KW-0808">Transferase</keyword>
<dbReference type="Gene3D" id="6.10.340.10">
    <property type="match status" value="1"/>
</dbReference>
<dbReference type="Pfam" id="PF00672">
    <property type="entry name" value="HAMP"/>
    <property type="match status" value="1"/>
</dbReference>
<keyword evidence="17" id="KW-1185">Reference proteome</keyword>
<proteinExistence type="predicted"/>
<dbReference type="CDD" id="cd06225">
    <property type="entry name" value="HAMP"/>
    <property type="match status" value="1"/>
</dbReference>
<dbReference type="InterPro" id="IPR005467">
    <property type="entry name" value="His_kinase_dom"/>
</dbReference>
<dbReference type="Pfam" id="PF00512">
    <property type="entry name" value="HisKA"/>
    <property type="match status" value="1"/>
</dbReference>
<dbReference type="Gene3D" id="1.10.287.130">
    <property type="match status" value="1"/>
</dbReference>
<dbReference type="FunFam" id="3.30.565.10:FF:000023">
    <property type="entry name" value="PAS domain-containing sensor histidine kinase"/>
    <property type="match status" value="1"/>
</dbReference>
<comment type="subcellular location">
    <subcellularLocation>
        <location evidence="3">Cell membrane</location>
        <topology evidence="3">Multi-pass membrane protein</topology>
    </subcellularLocation>
    <subcellularLocation>
        <location evidence="2">Membrane raft</location>
        <topology evidence="2">Multi-pass membrane protein</topology>
    </subcellularLocation>
</comment>
<evidence type="ECO:0000256" key="8">
    <source>
        <dbReference type="ARBA" id="ARBA00022741"/>
    </source>
</evidence>
<dbReference type="Gene3D" id="3.30.565.10">
    <property type="entry name" value="Histidine kinase-like ATPase, C-terminal domain"/>
    <property type="match status" value="1"/>
</dbReference>
<dbReference type="RefSeq" id="WP_036628139.1">
    <property type="nucleotide sequence ID" value="NZ_BGML01000003.1"/>
</dbReference>
<dbReference type="GO" id="GO:0005886">
    <property type="term" value="C:plasma membrane"/>
    <property type="evidence" value="ECO:0007669"/>
    <property type="project" value="UniProtKB-SubCell"/>
</dbReference>
<dbReference type="PANTHER" id="PTHR43711">
    <property type="entry name" value="TWO-COMPONENT HISTIDINE KINASE"/>
    <property type="match status" value="1"/>
</dbReference>
<organism evidence="16 17">
    <name type="scientific">Paenibacillus macerans</name>
    <name type="common">Bacillus macerans</name>
    <dbReference type="NCBI Taxonomy" id="44252"/>
    <lineage>
        <taxon>Bacteria</taxon>
        <taxon>Bacillati</taxon>
        <taxon>Bacillota</taxon>
        <taxon>Bacilli</taxon>
        <taxon>Bacillales</taxon>
        <taxon>Paenibacillaceae</taxon>
        <taxon>Paenibacillus</taxon>
    </lineage>
</organism>
<keyword evidence="12 13" id="KW-0472">Membrane</keyword>
<accession>A0A090ZDY2</accession>
<keyword evidence="5" id="KW-1003">Cell membrane</keyword>
<dbReference type="STRING" id="44252.DJ90_5122"/>
<evidence type="ECO:0000259" key="14">
    <source>
        <dbReference type="PROSITE" id="PS50109"/>
    </source>
</evidence>
<name>A0A090ZDY2_PAEMA</name>
<dbReference type="CDD" id="cd00082">
    <property type="entry name" value="HisKA"/>
    <property type="match status" value="1"/>
</dbReference>
<evidence type="ECO:0000256" key="9">
    <source>
        <dbReference type="ARBA" id="ARBA00022777"/>
    </source>
</evidence>
<evidence type="ECO:0000256" key="2">
    <source>
        <dbReference type="ARBA" id="ARBA00004314"/>
    </source>
</evidence>
<dbReference type="InterPro" id="IPR036890">
    <property type="entry name" value="HATPase_C_sf"/>
</dbReference>
<dbReference type="CDD" id="cd16922">
    <property type="entry name" value="HATPase_EvgS-ArcB-TorS-like"/>
    <property type="match status" value="1"/>
</dbReference>
<dbReference type="InterPro" id="IPR004358">
    <property type="entry name" value="Sig_transdc_His_kin-like_C"/>
</dbReference>
<keyword evidence="13" id="KW-0812">Transmembrane</keyword>
<dbReference type="SUPFAM" id="SSF158472">
    <property type="entry name" value="HAMP domain-like"/>
    <property type="match status" value="1"/>
</dbReference>
<reference evidence="16 17" key="1">
    <citation type="submission" date="2014-04" db="EMBL/GenBank/DDBJ databases">
        <authorList>
            <person name="Bishop-Lilly K.A."/>
            <person name="Broomall S.M."/>
            <person name="Chain P.S."/>
            <person name="Chertkov O."/>
            <person name="Coyne S.R."/>
            <person name="Daligault H.E."/>
            <person name="Davenport K.W."/>
            <person name="Erkkila T."/>
            <person name="Frey K.G."/>
            <person name="Gibbons H.S."/>
            <person name="Gu W."/>
            <person name="Jaissle J."/>
            <person name="Johnson S.L."/>
            <person name="Koroleva G.I."/>
            <person name="Ladner J.T."/>
            <person name="Lo C.-C."/>
            <person name="Minogue T.D."/>
            <person name="Munk C."/>
            <person name="Palacios G.F."/>
            <person name="Redden C.L."/>
            <person name="Rosenzweig C.N."/>
            <person name="Scholz M.B."/>
            <person name="Teshima H."/>
            <person name="Xu Y."/>
        </authorList>
    </citation>
    <scope>NUCLEOTIDE SEQUENCE [LARGE SCALE GENOMIC DNA]</scope>
    <source>
        <strain evidence="16 17">8244</strain>
    </source>
</reference>
<dbReference type="EC" id="2.7.13.3" evidence="4"/>
<dbReference type="FunFam" id="1.10.287.130:FF:000001">
    <property type="entry name" value="Two-component sensor histidine kinase"/>
    <property type="match status" value="1"/>
</dbReference>
<evidence type="ECO:0000313" key="17">
    <source>
        <dbReference type="Proteomes" id="UP000029278"/>
    </source>
</evidence>
<keyword evidence="6" id="KW-0597">Phosphoprotein</keyword>
<dbReference type="SMART" id="SM00388">
    <property type="entry name" value="HisKA"/>
    <property type="match status" value="1"/>
</dbReference>
<gene>
    <name evidence="16" type="ORF">DJ90_5122</name>
</gene>
<evidence type="ECO:0000256" key="10">
    <source>
        <dbReference type="ARBA" id="ARBA00022840"/>
    </source>
</evidence>
<evidence type="ECO:0000256" key="1">
    <source>
        <dbReference type="ARBA" id="ARBA00000085"/>
    </source>
</evidence>
<dbReference type="Proteomes" id="UP000029278">
    <property type="component" value="Unassembled WGS sequence"/>
</dbReference>
<evidence type="ECO:0000313" key="16">
    <source>
        <dbReference type="EMBL" id="KFN08862.1"/>
    </source>
</evidence>
<dbReference type="InterPro" id="IPR036097">
    <property type="entry name" value="HisK_dim/P_sf"/>
</dbReference>
<keyword evidence="11" id="KW-0902">Two-component regulatory system</keyword>
<dbReference type="SUPFAM" id="SSF47384">
    <property type="entry name" value="Homodimeric domain of signal transducing histidine kinase"/>
    <property type="match status" value="1"/>
</dbReference>
<dbReference type="SUPFAM" id="SSF55874">
    <property type="entry name" value="ATPase domain of HSP90 chaperone/DNA topoisomerase II/histidine kinase"/>
    <property type="match status" value="1"/>
</dbReference>
<dbReference type="EMBL" id="JMQA01000025">
    <property type="protein sequence ID" value="KFN08862.1"/>
    <property type="molecule type" value="Genomic_DNA"/>
</dbReference>
<keyword evidence="9" id="KW-0418">Kinase</keyword>
<dbReference type="InterPro" id="IPR003660">
    <property type="entry name" value="HAMP_dom"/>
</dbReference>
<comment type="catalytic activity">
    <reaction evidence="1">
        <text>ATP + protein L-histidine = ADP + protein N-phospho-L-histidine.</text>
        <dbReference type="EC" id="2.7.13.3"/>
    </reaction>
</comment>
<dbReference type="PATRIC" id="fig|44252.3.peg.2734"/>
<evidence type="ECO:0000256" key="7">
    <source>
        <dbReference type="ARBA" id="ARBA00022679"/>
    </source>
</evidence>
<keyword evidence="13" id="KW-1133">Transmembrane helix</keyword>
<dbReference type="GeneID" id="77007142"/>
<dbReference type="GO" id="GO:0005524">
    <property type="term" value="F:ATP binding"/>
    <property type="evidence" value="ECO:0007669"/>
    <property type="project" value="UniProtKB-KW"/>
</dbReference>
<dbReference type="PANTHER" id="PTHR43711:SF26">
    <property type="entry name" value="SENSOR HISTIDINE KINASE RCSC"/>
    <property type="match status" value="1"/>
</dbReference>
<dbReference type="GO" id="GO:0045121">
    <property type="term" value="C:membrane raft"/>
    <property type="evidence" value="ECO:0007669"/>
    <property type="project" value="UniProtKB-SubCell"/>
</dbReference>
<dbReference type="OrthoDB" id="9813151at2"/>
<evidence type="ECO:0000256" key="5">
    <source>
        <dbReference type="ARBA" id="ARBA00022475"/>
    </source>
</evidence>
<protein>
    <recommendedName>
        <fullName evidence="4">histidine kinase</fullName>
        <ecNumber evidence="4">2.7.13.3</ecNumber>
    </recommendedName>
</protein>
<dbReference type="AlphaFoldDB" id="A0A090ZDY2"/>
<dbReference type="PRINTS" id="PR00344">
    <property type="entry name" value="BCTRLSENSOR"/>
</dbReference>
<keyword evidence="8" id="KW-0547">Nucleotide-binding</keyword>
<evidence type="ECO:0000259" key="15">
    <source>
        <dbReference type="PROSITE" id="PS50885"/>
    </source>
</evidence>
<dbReference type="InterPro" id="IPR003594">
    <property type="entry name" value="HATPase_dom"/>
</dbReference>
<keyword evidence="10" id="KW-0067">ATP-binding</keyword>
<dbReference type="InterPro" id="IPR003661">
    <property type="entry name" value="HisK_dim/P_dom"/>
</dbReference>
<dbReference type="Pfam" id="PF02518">
    <property type="entry name" value="HATPase_c"/>
    <property type="match status" value="1"/>
</dbReference>
<evidence type="ECO:0000256" key="4">
    <source>
        <dbReference type="ARBA" id="ARBA00012438"/>
    </source>
</evidence>